<organism evidence="1 2">
    <name type="scientific">Glycine soja</name>
    <name type="common">Wild soybean</name>
    <dbReference type="NCBI Taxonomy" id="3848"/>
    <lineage>
        <taxon>Eukaryota</taxon>
        <taxon>Viridiplantae</taxon>
        <taxon>Streptophyta</taxon>
        <taxon>Embryophyta</taxon>
        <taxon>Tracheophyta</taxon>
        <taxon>Spermatophyta</taxon>
        <taxon>Magnoliopsida</taxon>
        <taxon>eudicotyledons</taxon>
        <taxon>Gunneridae</taxon>
        <taxon>Pentapetalae</taxon>
        <taxon>rosids</taxon>
        <taxon>fabids</taxon>
        <taxon>Fabales</taxon>
        <taxon>Fabaceae</taxon>
        <taxon>Papilionoideae</taxon>
        <taxon>50 kb inversion clade</taxon>
        <taxon>NPAAA clade</taxon>
        <taxon>indigoferoid/millettioid clade</taxon>
        <taxon>Phaseoleae</taxon>
        <taxon>Glycine</taxon>
        <taxon>Glycine subgen. Soja</taxon>
    </lineage>
</organism>
<comment type="caution">
    <text evidence="1">The sequence shown here is derived from an EMBL/GenBank/DDBJ whole genome shotgun (WGS) entry which is preliminary data.</text>
</comment>
<dbReference type="EMBL" id="QZWG01000012">
    <property type="protein sequence ID" value="RZB76647.1"/>
    <property type="molecule type" value="Genomic_DNA"/>
</dbReference>
<evidence type="ECO:0000313" key="2">
    <source>
        <dbReference type="Proteomes" id="UP000289340"/>
    </source>
</evidence>
<gene>
    <name evidence="1" type="ORF">D0Y65_034880</name>
</gene>
<evidence type="ECO:0000313" key="1">
    <source>
        <dbReference type="EMBL" id="RZB76647.1"/>
    </source>
</evidence>
<dbReference type="EMBL" id="QZWG01000012">
    <property type="protein sequence ID" value="RZB76646.1"/>
    <property type="molecule type" value="Genomic_DNA"/>
</dbReference>
<dbReference type="Gramene" id="XM_028336862.1">
    <property type="protein sequence ID" value="XP_028192663.1"/>
    <property type="gene ID" value="LOC114378291"/>
</dbReference>
<dbReference type="AlphaFoldDB" id="A0A445HSK0"/>
<dbReference type="Proteomes" id="UP000289340">
    <property type="component" value="Chromosome 12"/>
</dbReference>
<reference evidence="1 2" key="1">
    <citation type="submission" date="2018-09" db="EMBL/GenBank/DDBJ databases">
        <title>A high-quality reference genome of wild soybean provides a powerful tool to mine soybean genomes.</title>
        <authorList>
            <person name="Xie M."/>
            <person name="Chung C.Y.L."/>
            <person name="Li M.-W."/>
            <person name="Wong F.-L."/>
            <person name="Chan T.-F."/>
            <person name="Lam H.-M."/>
        </authorList>
    </citation>
    <scope>NUCLEOTIDE SEQUENCE [LARGE SCALE GENOMIC DNA]</scope>
    <source>
        <strain evidence="2">cv. W05</strain>
        <tissue evidence="1">Hypocotyl of etiolated seedlings</tissue>
    </source>
</reference>
<accession>A0A445HSK0</accession>
<keyword evidence="2" id="KW-1185">Reference proteome</keyword>
<name>A0A445HSK0_GLYSO</name>
<protein>
    <submittedName>
        <fullName evidence="1">Uncharacterized protein</fullName>
    </submittedName>
</protein>
<sequence length="227" mass="25635">MIDLYGTSTNNHFISVIIIKLDCGFSFHPLPSLVLLVHYSLQCSSKVLISIHYKLDNLISVAFSGIRCNSSGNGNAFMMGFGPKHSRLNKDQQSNKYLNDEIEDPATHKEHTKQQLKMHVAHAQNYEVACNAIINPCFTSYAFWHCFFQAAAVSYAKQVVKLMDSLLMAGKATVEMNKELNTQKMRAPLLHKTVIIFTDILLCQHTDLIDGFYILKLLKDDGHNQIN</sequence>
<proteinExistence type="predicted"/>